<comment type="caution">
    <text evidence="1">The sequence shown here is derived from an EMBL/GenBank/DDBJ whole genome shotgun (WGS) entry which is preliminary data.</text>
</comment>
<dbReference type="Proteomes" id="UP000807716">
    <property type="component" value="Unassembled WGS sequence"/>
</dbReference>
<gene>
    <name evidence="1" type="ORF">DFQ27_004120</name>
</gene>
<evidence type="ECO:0008006" key="3">
    <source>
        <dbReference type="Google" id="ProtNLM"/>
    </source>
</evidence>
<dbReference type="SUPFAM" id="SSF52047">
    <property type="entry name" value="RNI-like"/>
    <property type="match status" value="1"/>
</dbReference>
<accession>A0A9P6Q3V0</accession>
<sequence length="569" mass="65710">MNYLSYNPDCFGPESGLNFQWSTCGKRLPSWVGLHDTFAWAVCAHRLSEIRSLEISWRCLPLYRRRFDNMMSIRSLRILTLDIPRKRTYSWTPIQKEKIKLDLKDVSWFVRQWSAAYERLPQKGRAPVGIQLRLLAKEDEWWRDQPFKSALKTVYLQMPVSPTLDLITSSYSEWIRFVLAPESFDLARLRSIVDKEWKYYFGEPRPWPDQGKAKILQQCRSLQKLELRCEADEDANIFQWAVQERQGAADVAATSSSNSRGGKLPRQGRNGVVPLSELKLILTDVMSLWKDAIFAFGTTLESLTIREQKSVDGIDLCVFLDMPVLRHLSLWCRVIKATAAPFLSCPQLTEIYLQSARRMSNDHGRFGQWDLAKVQVLSLEGVVSHQFNQATLKKMPMLKTLIMSDVVDDMLDGYPFMWDRSSWGPFPRLKTLELSGTMTESFCWSMLKQCPALNDLLLDALDVHTTQEVEFPYLSQQLEFTFERPGSPLAVYPALRSLRLHGYSISDAVLFDQLPRVVPSLTSLALHSCTRLSPMKLRKLSSKFKFLKRLEYKEYESDPESSESSEYSE</sequence>
<protein>
    <recommendedName>
        <fullName evidence="3">F-box protein</fullName>
    </recommendedName>
</protein>
<organism evidence="1 2">
    <name type="scientific">Actinomortierella ambigua</name>
    <dbReference type="NCBI Taxonomy" id="1343610"/>
    <lineage>
        <taxon>Eukaryota</taxon>
        <taxon>Fungi</taxon>
        <taxon>Fungi incertae sedis</taxon>
        <taxon>Mucoromycota</taxon>
        <taxon>Mortierellomycotina</taxon>
        <taxon>Mortierellomycetes</taxon>
        <taxon>Mortierellales</taxon>
        <taxon>Mortierellaceae</taxon>
        <taxon>Actinomortierella</taxon>
    </lineage>
</organism>
<dbReference type="EMBL" id="JAAAJB010000289">
    <property type="protein sequence ID" value="KAG0259317.1"/>
    <property type="molecule type" value="Genomic_DNA"/>
</dbReference>
<evidence type="ECO:0000313" key="2">
    <source>
        <dbReference type="Proteomes" id="UP000807716"/>
    </source>
</evidence>
<dbReference type="Gene3D" id="3.80.10.10">
    <property type="entry name" value="Ribonuclease Inhibitor"/>
    <property type="match status" value="2"/>
</dbReference>
<dbReference type="InterPro" id="IPR032675">
    <property type="entry name" value="LRR_dom_sf"/>
</dbReference>
<proteinExistence type="predicted"/>
<evidence type="ECO:0000313" key="1">
    <source>
        <dbReference type="EMBL" id="KAG0259317.1"/>
    </source>
</evidence>
<name>A0A9P6Q3V0_9FUNG</name>
<dbReference type="AlphaFoldDB" id="A0A9P6Q3V0"/>
<reference evidence="1" key="1">
    <citation type="journal article" date="2020" name="Fungal Divers.">
        <title>Resolving the Mortierellaceae phylogeny through synthesis of multi-gene phylogenetics and phylogenomics.</title>
        <authorList>
            <person name="Vandepol N."/>
            <person name="Liber J."/>
            <person name="Desiro A."/>
            <person name="Na H."/>
            <person name="Kennedy M."/>
            <person name="Barry K."/>
            <person name="Grigoriev I.V."/>
            <person name="Miller A.N."/>
            <person name="O'Donnell K."/>
            <person name="Stajich J.E."/>
            <person name="Bonito G."/>
        </authorList>
    </citation>
    <scope>NUCLEOTIDE SEQUENCE</scope>
    <source>
        <strain evidence="1">BC1065</strain>
    </source>
</reference>
<keyword evidence="2" id="KW-1185">Reference proteome</keyword>
<dbReference type="OrthoDB" id="2423301at2759"/>